<dbReference type="EMBL" id="CM000762">
    <property type="protein sequence ID" value="OQU86846.1"/>
    <property type="molecule type" value="Genomic_DNA"/>
</dbReference>
<proteinExistence type="predicted"/>
<name>A0A1W0VXL8_SORBI</name>
<dbReference type="Proteomes" id="UP000000768">
    <property type="component" value="Chromosome 3"/>
</dbReference>
<evidence type="ECO:0000313" key="1">
    <source>
        <dbReference type="EMBL" id="OQU86846.1"/>
    </source>
</evidence>
<organism evidence="1 2">
    <name type="scientific">Sorghum bicolor</name>
    <name type="common">Sorghum</name>
    <name type="synonym">Sorghum vulgare</name>
    <dbReference type="NCBI Taxonomy" id="4558"/>
    <lineage>
        <taxon>Eukaryota</taxon>
        <taxon>Viridiplantae</taxon>
        <taxon>Streptophyta</taxon>
        <taxon>Embryophyta</taxon>
        <taxon>Tracheophyta</taxon>
        <taxon>Spermatophyta</taxon>
        <taxon>Magnoliopsida</taxon>
        <taxon>Liliopsida</taxon>
        <taxon>Poales</taxon>
        <taxon>Poaceae</taxon>
        <taxon>PACMAD clade</taxon>
        <taxon>Panicoideae</taxon>
        <taxon>Andropogonodae</taxon>
        <taxon>Andropogoneae</taxon>
        <taxon>Sorghinae</taxon>
        <taxon>Sorghum</taxon>
    </lineage>
</organism>
<dbReference type="InParanoid" id="A0A1W0VXL8"/>
<dbReference type="Gramene" id="OQU86846">
    <property type="protein sequence ID" value="OQU86846"/>
    <property type="gene ID" value="SORBI_3003G162666"/>
</dbReference>
<reference evidence="2" key="2">
    <citation type="journal article" date="2018" name="Plant J.">
        <title>The Sorghum bicolor reference genome: improved assembly, gene annotations, a transcriptome atlas, and signatures of genome organization.</title>
        <authorList>
            <person name="McCormick R.F."/>
            <person name="Truong S.K."/>
            <person name="Sreedasyam A."/>
            <person name="Jenkins J."/>
            <person name="Shu S."/>
            <person name="Sims D."/>
            <person name="Kennedy M."/>
            <person name="Amirebrahimi M."/>
            <person name="Weers B.D."/>
            <person name="McKinley B."/>
            <person name="Mattison A."/>
            <person name="Morishige D.T."/>
            <person name="Grimwood J."/>
            <person name="Schmutz J."/>
            <person name="Mullet J.E."/>
        </authorList>
    </citation>
    <scope>NUCLEOTIDE SEQUENCE [LARGE SCALE GENOMIC DNA]</scope>
    <source>
        <strain evidence="2">cv. BTx623</strain>
    </source>
</reference>
<protein>
    <submittedName>
        <fullName evidence="1">Uncharacterized protein</fullName>
    </submittedName>
</protein>
<reference evidence="1 2" key="1">
    <citation type="journal article" date="2009" name="Nature">
        <title>The Sorghum bicolor genome and the diversification of grasses.</title>
        <authorList>
            <person name="Paterson A.H."/>
            <person name="Bowers J.E."/>
            <person name="Bruggmann R."/>
            <person name="Dubchak I."/>
            <person name="Grimwood J."/>
            <person name="Gundlach H."/>
            <person name="Haberer G."/>
            <person name="Hellsten U."/>
            <person name="Mitros T."/>
            <person name="Poliakov A."/>
            <person name="Schmutz J."/>
            <person name="Spannagl M."/>
            <person name="Tang H."/>
            <person name="Wang X."/>
            <person name="Wicker T."/>
            <person name="Bharti A.K."/>
            <person name="Chapman J."/>
            <person name="Feltus F.A."/>
            <person name="Gowik U."/>
            <person name="Grigoriev I.V."/>
            <person name="Lyons E."/>
            <person name="Maher C.A."/>
            <person name="Martis M."/>
            <person name="Narechania A."/>
            <person name="Otillar R.P."/>
            <person name="Penning B.W."/>
            <person name="Salamov A.A."/>
            <person name="Wang Y."/>
            <person name="Zhang L."/>
            <person name="Carpita N.C."/>
            <person name="Freeling M."/>
            <person name="Gingle A.R."/>
            <person name="Hash C.T."/>
            <person name="Keller B."/>
            <person name="Klein P."/>
            <person name="Kresovich S."/>
            <person name="McCann M.C."/>
            <person name="Ming R."/>
            <person name="Peterson D.G."/>
            <person name="Mehboob-ur-Rahman"/>
            <person name="Ware D."/>
            <person name="Westhoff P."/>
            <person name="Mayer K.F."/>
            <person name="Messing J."/>
            <person name="Rokhsar D.S."/>
        </authorList>
    </citation>
    <scope>NUCLEOTIDE SEQUENCE [LARGE SCALE GENOMIC DNA]</scope>
    <source>
        <strain evidence="2">cv. BTx623</strain>
    </source>
</reference>
<keyword evidence="2" id="KW-1185">Reference proteome</keyword>
<evidence type="ECO:0000313" key="2">
    <source>
        <dbReference type="Proteomes" id="UP000000768"/>
    </source>
</evidence>
<dbReference type="AlphaFoldDB" id="A0A1W0VXL8"/>
<accession>A0A1W0VXL8</accession>
<sequence>MDEPGWIHLLEITLPIGYLESPPSISADIPYLLKNTVVKNLKNELLRQWDQGRGQSTSIVAGLGPHPDWSIGVDEVFCIKPSSFY</sequence>
<gene>
    <name evidence="1" type="ORF">SORBI_3003G162666</name>
</gene>